<dbReference type="SMART" id="SM00448">
    <property type="entry name" value="REC"/>
    <property type="match status" value="1"/>
</dbReference>
<protein>
    <submittedName>
        <fullName evidence="3">CheY-like chemotaxis protein</fullName>
    </submittedName>
</protein>
<dbReference type="InterPro" id="IPR011006">
    <property type="entry name" value="CheY-like_superfamily"/>
</dbReference>
<keyword evidence="1" id="KW-0597">Phosphoprotein</keyword>
<accession>A0A841ETG6</accession>
<dbReference type="SUPFAM" id="SSF52172">
    <property type="entry name" value="CheY-like"/>
    <property type="match status" value="1"/>
</dbReference>
<name>A0A841ETG6_9BACT</name>
<organism evidence="3 4">
    <name type="scientific">Arcicella rosea</name>
    <dbReference type="NCBI Taxonomy" id="502909"/>
    <lineage>
        <taxon>Bacteria</taxon>
        <taxon>Pseudomonadati</taxon>
        <taxon>Bacteroidota</taxon>
        <taxon>Cytophagia</taxon>
        <taxon>Cytophagales</taxon>
        <taxon>Flectobacillaceae</taxon>
        <taxon>Arcicella</taxon>
    </lineage>
</organism>
<evidence type="ECO:0000313" key="4">
    <source>
        <dbReference type="Proteomes" id="UP000524404"/>
    </source>
</evidence>
<evidence type="ECO:0000256" key="1">
    <source>
        <dbReference type="PROSITE-ProRule" id="PRU00169"/>
    </source>
</evidence>
<feature type="domain" description="Response regulatory" evidence="2">
    <location>
        <begin position="4"/>
        <end position="126"/>
    </location>
</feature>
<evidence type="ECO:0000259" key="2">
    <source>
        <dbReference type="PROSITE" id="PS50110"/>
    </source>
</evidence>
<dbReference type="InterPro" id="IPR052893">
    <property type="entry name" value="TCS_response_regulator"/>
</dbReference>
<dbReference type="AlphaFoldDB" id="A0A841ETG6"/>
<gene>
    <name evidence="3" type="ORF">HNP25_003006</name>
</gene>
<dbReference type="PROSITE" id="PS50110">
    <property type="entry name" value="RESPONSE_REGULATORY"/>
    <property type="match status" value="1"/>
</dbReference>
<dbReference type="EMBL" id="JACHKT010000022">
    <property type="protein sequence ID" value="MBB6004343.1"/>
    <property type="molecule type" value="Genomic_DNA"/>
</dbReference>
<dbReference type="GO" id="GO:0000160">
    <property type="term" value="P:phosphorelay signal transduction system"/>
    <property type="evidence" value="ECO:0007669"/>
    <property type="project" value="InterPro"/>
</dbReference>
<dbReference type="PANTHER" id="PTHR44520:SF2">
    <property type="entry name" value="RESPONSE REGULATOR RCP1"/>
    <property type="match status" value="1"/>
</dbReference>
<comment type="caution">
    <text evidence="3">The sequence shown here is derived from an EMBL/GenBank/DDBJ whole genome shotgun (WGS) entry which is preliminary data.</text>
</comment>
<dbReference type="RefSeq" id="WP_184135284.1">
    <property type="nucleotide sequence ID" value="NZ_JACHKT010000022.1"/>
</dbReference>
<dbReference type="Proteomes" id="UP000524404">
    <property type="component" value="Unassembled WGS sequence"/>
</dbReference>
<dbReference type="PANTHER" id="PTHR44520">
    <property type="entry name" value="RESPONSE REGULATOR RCP1-RELATED"/>
    <property type="match status" value="1"/>
</dbReference>
<evidence type="ECO:0000313" key="3">
    <source>
        <dbReference type="EMBL" id="MBB6004343.1"/>
    </source>
</evidence>
<proteinExistence type="predicted"/>
<feature type="modified residue" description="4-aspartylphosphate" evidence="1">
    <location>
        <position position="58"/>
    </location>
</feature>
<sequence>MKLNLLIVDDDKMVQTLHSIIAKKSGLTDSPINFADGQQAFDFIVNNHGDDAYLILLDINMPIMNGWELLEALQKQALKNQIYVVMVSSSIDQHDLDKASTYEQVISYVSKPLTKDILEGLKAQPQVKHFFEN</sequence>
<dbReference type="Pfam" id="PF00072">
    <property type="entry name" value="Response_reg"/>
    <property type="match status" value="1"/>
</dbReference>
<dbReference type="Gene3D" id="3.40.50.2300">
    <property type="match status" value="1"/>
</dbReference>
<reference evidence="3 4" key="1">
    <citation type="submission" date="2020-08" db="EMBL/GenBank/DDBJ databases">
        <title>Functional genomics of gut bacteria from endangered species of beetles.</title>
        <authorList>
            <person name="Carlos-Shanley C."/>
        </authorList>
    </citation>
    <scope>NUCLEOTIDE SEQUENCE [LARGE SCALE GENOMIC DNA]</scope>
    <source>
        <strain evidence="3 4">S00070</strain>
    </source>
</reference>
<dbReference type="InterPro" id="IPR001789">
    <property type="entry name" value="Sig_transdc_resp-reg_receiver"/>
</dbReference>
<keyword evidence="4" id="KW-1185">Reference proteome</keyword>